<reference evidence="2 3" key="1">
    <citation type="submission" date="2020-10" db="EMBL/GenBank/DDBJ databases">
        <title>Genome sequencing of Massilia sp. LPB0304.</title>
        <authorList>
            <person name="Kim J."/>
        </authorList>
    </citation>
    <scope>NUCLEOTIDE SEQUENCE [LARGE SCALE GENOMIC DNA]</scope>
    <source>
        <strain evidence="2 3">LPB0304</strain>
    </source>
</reference>
<accession>A0A7L9TZT3</accession>
<dbReference type="Pfam" id="PF22480">
    <property type="entry name" value="DUF6984"/>
    <property type="match status" value="1"/>
</dbReference>
<dbReference type="EMBL" id="CP062941">
    <property type="protein sequence ID" value="QOL48190.1"/>
    <property type="molecule type" value="Genomic_DNA"/>
</dbReference>
<proteinExistence type="predicted"/>
<sequence>MRALLRHVTGGEQLLDQLECAQVRDMDDGAMGSLEFAGGGHRSLGSCIVEAEYLDRDGVTVSIALNSDTNGLLYELDMWKVDFAPLLEYPDFERVTIKT</sequence>
<dbReference type="AlphaFoldDB" id="A0A7L9TZT3"/>
<dbReference type="KEGG" id="mlir:LPB04_14445"/>
<name>A0A7L9TZT3_9BURK</name>
<feature type="domain" description="DUF6984" evidence="1">
    <location>
        <begin position="2"/>
        <end position="90"/>
    </location>
</feature>
<keyword evidence="3" id="KW-1185">Reference proteome</keyword>
<dbReference type="InterPro" id="IPR054253">
    <property type="entry name" value="DUF6984"/>
</dbReference>
<evidence type="ECO:0000259" key="1">
    <source>
        <dbReference type="Pfam" id="PF22480"/>
    </source>
</evidence>
<evidence type="ECO:0000313" key="2">
    <source>
        <dbReference type="EMBL" id="QOL48190.1"/>
    </source>
</evidence>
<protein>
    <recommendedName>
        <fullName evidence="1">DUF6984 domain-containing protein</fullName>
    </recommendedName>
</protein>
<dbReference type="Proteomes" id="UP000593875">
    <property type="component" value="Chromosome"/>
</dbReference>
<gene>
    <name evidence="2" type="ORF">LPB04_14445</name>
</gene>
<evidence type="ECO:0000313" key="3">
    <source>
        <dbReference type="Proteomes" id="UP000593875"/>
    </source>
</evidence>
<organism evidence="2 3">
    <name type="scientific">Massilia litorea</name>
    <dbReference type="NCBI Taxonomy" id="2769491"/>
    <lineage>
        <taxon>Bacteria</taxon>
        <taxon>Pseudomonadati</taxon>
        <taxon>Pseudomonadota</taxon>
        <taxon>Betaproteobacteria</taxon>
        <taxon>Burkholderiales</taxon>
        <taxon>Oxalobacteraceae</taxon>
        <taxon>Telluria group</taxon>
        <taxon>Massilia</taxon>
    </lineage>
</organism>